<evidence type="ECO:0000313" key="13">
    <source>
        <dbReference type="Proteomes" id="UP000494165"/>
    </source>
</evidence>
<sequence>MKDNRRKRRRQKLIVCNENDVNSVETAIANENAELPMGRALWKIDSMDQKTSEQFSSKEFIMRDLSLERTRLKLKELQSGFIDDMEEKMQRVLADVIKEVGNPENDQKLFDESLNCLDKMKPTREGTLPDKQFLTRNSLLTDLFEIKHIRTIYHIFVAILIILFLNTLIYDLTDTGRPKFGFGLILWNFGDIKTVIMIWICMMAGVFSLYLMFHFYASNRHKVPLKHLKLWDQCWLVAFILYVCALLYFPLASLLEHNLPPASSLIVLMEKIRLMMKSYAFVRNNTPKVLAYQPKDSNNDKQSHSPCPGFSQFLYYLFAPTLVYRDSYPRTDSVRWRVVAWSFTEVIGIIFYVSFIFERLLKFQFEHFGKSRVESKDVIVSIFNTMMPATLAMLCAFFCLLHSWQNAFAEMLCFADRMFYKDWWNSTSFSTYYRTWNVVVHDWLYTYVYKDFSENVMPNDRVMPKLMVFAISALFHEYILTFTFRYFYPVMLFMFGGAGVALTFVQRKGAGGNIFMWLSLCMGTGLFLSLYTMEWYARINCPKELGYWADLIVPRSWTCNFMKQ</sequence>
<dbReference type="OrthoDB" id="10039049at2759"/>
<dbReference type="InterPro" id="IPR014371">
    <property type="entry name" value="Oat_ACAT_DAG_ARE"/>
</dbReference>
<evidence type="ECO:0000256" key="6">
    <source>
        <dbReference type="ARBA" id="ARBA00022989"/>
    </source>
</evidence>
<feature type="transmembrane region" description="Helical" evidence="11">
    <location>
        <begin position="378"/>
        <end position="404"/>
    </location>
</feature>
<dbReference type="PIRSF" id="PIRSF000439">
    <property type="entry name" value="Oat_ACAT_DAG_ARE"/>
    <property type="match status" value="1"/>
</dbReference>
<evidence type="ECO:0000256" key="7">
    <source>
        <dbReference type="ARBA" id="ARBA00023136"/>
    </source>
</evidence>
<comment type="caution">
    <text evidence="12">The sequence shown here is derived from an EMBL/GenBank/DDBJ whole genome shotgun (WGS) entry which is preliminary data.</text>
</comment>
<dbReference type="PANTHER" id="PTHR10408">
    <property type="entry name" value="STEROL O-ACYLTRANSFERASE"/>
    <property type="match status" value="1"/>
</dbReference>
<keyword evidence="8 9" id="KW-0012">Acyltransferase</keyword>
<keyword evidence="5 9" id="KW-0256">Endoplasmic reticulum</keyword>
<evidence type="ECO:0000256" key="3">
    <source>
        <dbReference type="ARBA" id="ARBA00022679"/>
    </source>
</evidence>
<proteinExistence type="inferred from homology"/>
<dbReference type="AlphaFoldDB" id="A0A8S1D0P1"/>
<reference evidence="12 13" key="1">
    <citation type="submission" date="2020-04" db="EMBL/GenBank/DDBJ databases">
        <authorList>
            <person name="Alioto T."/>
            <person name="Alioto T."/>
            <person name="Gomez Garrido J."/>
        </authorList>
    </citation>
    <scope>NUCLEOTIDE SEQUENCE [LARGE SCALE GENOMIC DNA]</scope>
</reference>
<accession>A0A8S1D0P1</accession>
<feature type="transmembrane region" description="Helical" evidence="11">
    <location>
        <begin position="511"/>
        <end position="533"/>
    </location>
</feature>
<dbReference type="PANTHER" id="PTHR10408:SF8">
    <property type="entry name" value="O-ACYLTRANSFERASE"/>
    <property type="match status" value="1"/>
</dbReference>
<dbReference type="GO" id="GO:0008374">
    <property type="term" value="F:O-acyltransferase activity"/>
    <property type="evidence" value="ECO:0007669"/>
    <property type="project" value="InterPro"/>
</dbReference>
<dbReference type="Proteomes" id="UP000494165">
    <property type="component" value="Unassembled WGS sequence"/>
</dbReference>
<keyword evidence="6 11" id="KW-1133">Transmembrane helix</keyword>
<keyword evidence="13" id="KW-1185">Reference proteome</keyword>
<comment type="subcellular location">
    <subcellularLocation>
        <location evidence="1 9">Endoplasmic reticulum membrane</location>
        <topology evidence="1 9">Multi-pass membrane protein</topology>
    </subcellularLocation>
</comment>
<evidence type="ECO:0000256" key="10">
    <source>
        <dbReference type="PIRSR" id="PIRSR000439-1"/>
    </source>
</evidence>
<keyword evidence="3 9" id="KW-0808">Transferase</keyword>
<feature type="transmembrane region" description="Helical" evidence="11">
    <location>
        <begin position="234"/>
        <end position="255"/>
    </location>
</feature>
<feature type="transmembrane region" description="Helical" evidence="11">
    <location>
        <begin position="152"/>
        <end position="172"/>
    </location>
</feature>
<keyword evidence="4 11" id="KW-0812">Transmembrane</keyword>
<evidence type="ECO:0000256" key="4">
    <source>
        <dbReference type="ARBA" id="ARBA00022692"/>
    </source>
</evidence>
<dbReference type="EMBL" id="CADEPI010000130">
    <property type="protein sequence ID" value="CAB3376612.1"/>
    <property type="molecule type" value="Genomic_DNA"/>
</dbReference>
<dbReference type="GO" id="GO:0005789">
    <property type="term" value="C:endoplasmic reticulum membrane"/>
    <property type="evidence" value="ECO:0007669"/>
    <property type="project" value="UniProtKB-SubCell"/>
</dbReference>
<evidence type="ECO:0000313" key="12">
    <source>
        <dbReference type="EMBL" id="CAB3376612.1"/>
    </source>
</evidence>
<protein>
    <recommendedName>
        <fullName evidence="9">O-acyltransferase</fullName>
    </recommendedName>
</protein>
<feature type="transmembrane region" description="Helical" evidence="11">
    <location>
        <begin position="486"/>
        <end position="505"/>
    </location>
</feature>
<dbReference type="GO" id="GO:0008203">
    <property type="term" value="P:cholesterol metabolic process"/>
    <property type="evidence" value="ECO:0007669"/>
    <property type="project" value="TreeGrafter"/>
</dbReference>
<evidence type="ECO:0000256" key="9">
    <source>
        <dbReference type="PIRNR" id="PIRNR000439"/>
    </source>
</evidence>
<evidence type="ECO:0000256" key="2">
    <source>
        <dbReference type="ARBA" id="ARBA00009010"/>
    </source>
</evidence>
<comment type="similarity">
    <text evidence="2 9">Belongs to the membrane-bound acyltransferase family. Sterol o-acyltransferase subfamily.</text>
</comment>
<evidence type="ECO:0000256" key="1">
    <source>
        <dbReference type="ARBA" id="ARBA00004477"/>
    </source>
</evidence>
<feature type="transmembrane region" description="Helical" evidence="11">
    <location>
        <begin position="338"/>
        <end position="357"/>
    </location>
</feature>
<evidence type="ECO:0000256" key="11">
    <source>
        <dbReference type="SAM" id="Phobius"/>
    </source>
</evidence>
<feature type="active site" evidence="10">
    <location>
        <position position="476"/>
    </location>
</feature>
<keyword evidence="7 9" id="KW-0472">Membrane</keyword>
<dbReference type="InterPro" id="IPR004299">
    <property type="entry name" value="MBOAT_fam"/>
</dbReference>
<name>A0A8S1D0P1_9INSE</name>
<organism evidence="12 13">
    <name type="scientific">Cloeon dipterum</name>
    <dbReference type="NCBI Taxonomy" id="197152"/>
    <lineage>
        <taxon>Eukaryota</taxon>
        <taxon>Metazoa</taxon>
        <taxon>Ecdysozoa</taxon>
        <taxon>Arthropoda</taxon>
        <taxon>Hexapoda</taxon>
        <taxon>Insecta</taxon>
        <taxon>Pterygota</taxon>
        <taxon>Palaeoptera</taxon>
        <taxon>Ephemeroptera</taxon>
        <taxon>Pisciforma</taxon>
        <taxon>Baetidae</taxon>
        <taxon>Cloeon</taxon>
    </lineage>
</organism>
<gene>
    <name evidence="12" type="ORF">CLODIP_2_CD02445</name>
</gene>
<evidence type="ECO:0000256" key="8">
    <source>
        <dbReference type="ARBA" id="ARBA00023315"/>
    </source>
</evidence>
<evidence type="ECO:0000256" key="5">
    <source>
        <dbReference type="ARBA" id="ARBA00022824"/>
    </source>
</evidence>
<dbReference type="Pfam" id="PF03062">
    <property type="entry name" value="MBOAT"/>
    <property type="match status" value="1"/>
</dbReference>
<feature type="transmembrane region" description="Helical" evidence="11">
    <location>
        <begin position="192"/>
        <end position="213"/>
    </location>
</feature>